<evidence type="ECO:0000313" key="3">
    <source>
        <dbReference type="Proteomes" id="UP001597545"/>
    </source>
</evidence>
<evidence type="ECO:0008006" key="4">
    <source>
        <dbReference type="Google" id="ProtNLM"/>
    </source>
</evidence>
<evidence type="ECO:0000313" key="2">
    <source>
        <dbReference type="EMBL" id="MFD2547195.1"/>
    </source>
</evidence>
<feature type="chain" id="PRO_5047069999" description="Lipoprotein" evidence="1">
    <location>
        <begin position="23"/>
        <end position="177"/>
    </location>
</feature>
<proteinExistence type="predicted"/>
<organism evidence="2 3">
    <name type="scientific">Sphingobacterium suaedae</name>
    <dbReference type="NCBI Taxonomy" id="1686402"/>
    <lineage>
        <taxon>Bacteria</taxon>
        <taxon>Pseudomonadati</taxon>
        <taxon>Bacteroidota</taxon>
        <taxon>Sphingobacteriia</taxon>
        <taxon>Sphingobacteriales</taxon>
        <taxon>Sphingobacteriaceae</taxon>
        <taxon>Sphingobacterium</taxon>
    </lineage>
</organism>
<sequence length="177" mass="19858">MKHFVLSIAVVIGAFFAGCQSASPDKFFEQVVLNTNYVADFDPSNFGKRLVDETVEYPNSPATAKKGDEAQQIVQIKIQSVEKALEKIKALSTSDGDAKALQEESIKLFETVLPIYKNEYMAFAKLCDSKGTDEEKTALLQKIEQEHMPKVNGIFDEVYTRGKQYADKHQLNVKWGN</sequence>
<accession>A0ABW5KH48</accession>
<name>A0ABW5KH48_9SPHI</name>
<dbReference type="Proteomes" id="UP001597545">
    <property type="component" value="Unassembled WGS sequence"/>
</dbReference>
<keyword evidence="1" id="KW-0732">Signal</keyword>
<dbReference type="RefSeq" id="WP_380901717.1">
    <property type="nucleotide sequence ID" value="NZ_JBHUEG010000007.1"/>
</dbReference>
<comment type="caution">
    <text evidence="2">The sequence shown here is derived from an EMBL/GenBank/DDBJ whole genome shotgun (WGS) entry which is preliminary data.</text>
</comment>
<evidence type="ECO:0000256" key="1">
    <source>
        <dbReference type="SAM" id="SignalP"/>
    </source>
</evidence>
<dbReference type="PROSITE" id="PS51257">
    <property type="entry name" value="PROKAR_LIPOPROTEIN"/>
    <property type="match status" value="1"/>
</dbReference>
<feature type="signal peptide" evidence="1">
    <location>
        <begin position="1"/>
        <end position="22"/>
    </location>
</feature>
<dbReference type="EMBL" id="JBHULR010000003">
    <property type="protein sequence ID" value="MFD2547195.1"/>
    <property type="molecule type" value="Genomic_DNA"/>
</dbReference>
<protein>
    <recommendedName>
        <fullName evidence="4">Lipoprotein</fullName>
    </recommendedName>
</protein>
<gene>
    <name evidence="2" type="ORF">ACFSR5_05990</name>
</gene>
<keyword evidence="3" id="KW-1185">Reference proteome</keyword>
<reference evidence="3" key="1">
    <citation type="journal article" date="2019" name="Int. J. Syst. Evol. Microbiol.">
        <title>The Global Catalogue of Microorganisms (GCM) 10K type strain sequencing project: providing services to taxonomists for standard genome sequencing and annotation.</title>
        <authorList>
            <consortium name="The Broad Institute Genomics Platform"/>
            <consortium name="The Broad Institute Genome Sequencing Center for Infectious Disease"/>
            <person name="Wu L."/>
            <person name="Ma J."/>
        </authorList>
    </citation>
    <scope>NUCLEOTIDE SEQUENCE [LARGE SCALE GENOMIC DNA]</scope>
    <source>
        <strain evidence="3">KCTC 42662</strain>
    </source>
</reference>